<dbReference type="Proteomes" id="UP000823775">
    <property type="component" value="Unassembled WGS sequence"/>
</dbReference>
<organism evidence="1 2">
    <name type="scientific">Datura stramonium</name>
    <name type="common">Jimsonweed</name>
    <name type="synonym">Common thornapple</name>
    <dbReference type="NCBI Taxonomy" id="4076"/>
    <lineage>
        <taxon>Eukaryota</taxon>
        <taxon>Viridiplantae</taxon>
        <taxon>Streptophyta</taxon>
        <taxon>Embryophyta</taxon>
        <taxon>Tracheophyta</taxon>
        <taxon>Spermatophyta</taxon>
        <taxon>Magnoliopsida</taxon>
        <taxon>eudicotyledons</taxon>
        <taxon>Gunneridae</taxon>
        <taxon>Pentapetalae</taxon>
        <taxon>asterids</taxon>
        <taxon>lamiids</taxon>
        <taxon>Solanales</taxon>
        <taxon>Solanaceae</taxon>
        <taxon>Solanoideae</taxon>
        <taxon>Datureae</taxon>
        <taxon>Datura</taxon>
    </lineage>
</organism>
<comment type="caution">
    <text evidence="1">The sequence shown here is derived from an EMBL/GenBank/DDBJ whole genome shotgun (WGS) entry which is preliminary data.</text>
</comment>
<proteinExistence type="predicted"/>
<evidence type="ECO:0000313" key="1">
    <source>
        <dbReference type="EMBL" id="MCE3215508.1"/>
    </source>
</evidence>
<keyword evidence="2" id="KW-1185">Reference proteome</keyword>
<dbReference type="EMBL" id="JACEIK010011179">
    <property type="protein sequence ID" value="MCE3215508.1"/>
    <property type="molecule type" value="Genomic_DNA"/>
</dbReference>
<accession>A0ABS8WTY4</accession>
<sequence length="134" mass="15369">MALQNLITNQEFGVIGVGLVVRCSPQVKALRGTNASTYFMELGWVTVNLHQLGVTRSRTFYRPGQEEFGGATSLHGFYGRPQSVFDLSQQQTMVQVFRVSRFIQYYSVTADWMDVKEINDRQEIDQELDLELRL</sequence>
<name>A0ABS8WTY4_DATST</name>
<gene>
    <name evidence="1" type="ORF">HAX54_002610</name>
</gene>
<evidence type="ECO:0000313" key="2">
    <source>
        <dbReference type="Proteomes" id="UP000823775"/>
    </source>
</evidence>
<reference evidence="1 2" key="1">
    <citation type="journal article" date="2021" name="BMC Genomics">
        <title>Datura genome reveals duplications of psychoactive alkaloid biosynthetic genes and high mutation rate following tissue culture.</title>
        <authorList>
            <person name="Rajewski A."/>
            <person name="Carter-House D."/>
            <person name="Stajich J."/>
            <person name="Litt A."/>
        </authorList>
    </citation>
    <scope>NUCLEOTIDE SEQUENCE [LARGE SCALE GENOMIC DNA]</scope>
    <source>
        <strain evidence="1">AR-01</strain>
    </source>
</reference>
<protein>
    <submittedName>
        <fullName evidence="1">Uncharacterized protein</fullName>
    </submittedName>
</protein>